<evidence type="ECO:0000256" key="7">
    <source>
        <dbReference type="SAM" id="Phobius"/>
    </source>
</evidence>
<dbReference type="PANTHER" id="PTHR30250">
    <property type="entry name" value="PST FAMILY PREDICTED COLANIC ACID TRANSPORTER"/>
    <property type="match status" value="1"/>
</dbReference>
<dbReference type="GO" id="GO:0005886">
    <property type="term" value="C:plasma membrane"/>
    <property type="evidence" value="ECO:0007669"/>
    <property type="project" value="UniProtKB-SubCell"/>
</dbReference>
<evidence type="ECO:0000313" key="9">
    <source>
        <dbReference type="Proteomes" id="UP000256478"/>
    </source>
</evidence>
<evidence type="ECO:0000256" key="2">
    <source>
        <dbReference type="ARBA" id="ARBA00007430"/>
    </source>
</evidence>
<keyword evidence="4 7" id="KW-0812">Transmembrane</keyword>
<feature type="transmembrane region" description="Helical" evidence="7">
    <location>
        <begin position="178"/>
        <end position="196"/>
    </location>
</feature>
<dbReference type="RefSeq" id="WP_116006375.1">
    <property type="nucleotide sequence ID" value="NZ_QUOU01000001.1"/>
</dbReference>
<dbReference type="EMBL" id="QUOU01000001">
    <property type="protein sequence ID" value="REL25212.1"/>
    <property type="molecule type" value="Genomic_DNA"/>
</dbReference>
<evidence type="ECO:0000256" key="3">
    <source>
        <dbReference type="ARBA" id="ARBA00022475"/>
    </source>
</evidence>
<evidence type="ECO:0000313" key="8">
    <source>
        <dbReference type="EMBL" id="REL25212.1"/>
    </source>
</evidence>
<name>A0A3E0TM14_9GAMM</name>
<feature type="transmembrane region" description="Helical" evidence="7">
    <location>
        <begin position="357"/>
        <end position="376"/>
    </location>
</feature>
<protein>
    <submittedName>
        <fullName evidence="8">Lipopolysaccharide biosynthesis protein</fullName>
    </submittedName>
</protein>
<feature type="transmembrane region" description="Helical" evidence="7">
    <location>
        <begin position="117"/>
        <end position="134"/>
    </location>
</feature>
<comment type="subcellular location">
    <subcellularLocation>
        <location evidence="1">Cell membrane</location>
        <topology evidence="1">Multi-pass membrane protein</topology>
    </subcellularLocation>
</comment>
<feature type="transmembrane region" description="Helical" evidence="7">
    <location>
        <begin position="388"/>
        <end position="407"/>
    </location>
</feature>
<feature type="transmembrane region" description="Helical" evidence="7">
    <location>
        <begin position="49"/>
        <end position="73"/>
    </location>
</feature>
<dbReference type="CDD" id="cd13127">
    <property type="entry name" value="MATE_tuaB_like"/>
    <property type="match status" value="1"/>
</dbReference>
<evidence type="ECO:0000256" key="5">
    <source>
        <dbReference type="ARBA" id="ARBA00022989"/>
    </source>
</evidence>
<evidence type="ECO:0000256" key="6">
    <source>
        <dbReference type="ARBA" id="ARBA00023136"/>
    </source>
</evidence>
<dbReference type="PANTHER" id="PTHR30250:SF10">
    <property type="entry name" value="LIPOPOLYSACCHARIDE BIOSYNTHESIS PROTEIN WZXC"/>
    <property type="match status" value="1"/>
</dbReference>
<dbReference type="InterPro" id="IPR050833">
    <property type="entry name" value="Poly_Biosynth_Transport"/>
</dbReference>
<dbReference type="AlphaFoldDB" id="A0A3E0TM14"/>
<feature type="transmembrane region" description="Helical" evidence="7">
    <location>
        <begin position="85"/>
        <end position="105"/>
    </location>
</feature>
<keyword evidence="3" id="KW-1003">Cell membrane</keyword>
<feature type="transmembrane region" description="Helical" evidence="7">
    <location>
        <begin position="449"/>
        <end position="470"/>
    </location>
</feature>
<feature type="transmembrane region" description="Helical" evidence="7">
    <location>
        <begin position="21"/>
        <end position="43"/>
    </location>
</feature>
<keyword evidence="6 7" id="KW-0472">Membrane</keyword>
<dbReference type="Proteomes" id="UP000256478">
    <property type="component" value="Unassembled WGS sequence"/>
</dbReference>
<feature type="transmembrane region" description="Helical" evidence="7">
    <location>
        <begin position="419"/>
        <end position="437"/>
    </location>
</feature>
<dbReference type="OrthoDB" id="8538786at2"/>
<organism evidence="8 9">
    <name type="scientific">Thalassotalea euphylliae</name>
    <dbReference type="NCBI Taxonomy" id="1655234"/>
    <lineage>
        <taxon>Bacteria</taxon>
        <taxon>Pseudomonadati</taxon>
        <taxon>Pseudomonadota</taxon>
        <taxon>Gammaproteobacteria</taxon>
        <taxon>Alteromonadales</taxon>
        <taxon>Colwelliaceae</taxon>
        <taxon>Thalassotalea</taxon>
    </lineage>
</organism>
<accession>A0A3E0TM14</accession>
<keyword evidence="5 7" id="KW-1133">Transmembrane helix</keyword>
<comment type="similarity">
    <text evidence="2">Belongs to the polysaccharide synthase family.</text>
</comment>
<dbReference type="Pfam" id="PF13440">
    <property type="entry name" value="Polysacc_synt_3"/>
    <property type="match status" value="1"/>
</dbReference>
<proteinExistence type="inferred from homology"/>
<comment type="caution">
    <text evidence="8">The sequence shown here is derived from an EMBL/GenBank/DDBJ whole genome shotgun (WGS) entry which is preliminary data.</text>
</comment>
<evidence type="ECO:0000256" key="4">
    <source>
        <dbReference type="ARBA" id="ARBA00022692"/>
    </source>
</evidence>
<evidence type="ECO:0000256" key="1">
    <source>
        <dbReference type="ARBA" id="ARBA00004651"/>
    </source>
</evidence>
<feature type="transmembrane region" description="Helical" evidence="7">
    <location>
        <begin position="155"/>
        <end position="172"/>
    </location>
</feature>
<reference evidence="8 9" key="1">
    <citation type="submission" date="2018-08" db="EMBL/GenBank/DDBJ databases">
        <title>Thalassotalea euphylliae genome.</title>
        <authorList>
            <person name="Summers S."/>
            <person name="Rice S.A."/>
            <person name="Freckelton M.L."/>
            <person name="Nedved B.T."/>
            <person name="Hadfield M.G."/>
        </authorList>
    </citation>
    <scope>NUCLEOTIDE SEQUENCE [LARGE SCALE GENOMIC DNA]</scope>
    <source>
        <strain evidence="8 9">H1</strain>
    </source>
</reference>
<sequence length="500" mass="56434">MTNSNFESVKKDINLGVFWLVALRIVLKSISVVSTLILVRLLLPEDFGLVALAMSFYALIELMSAFGFEAAIVQTRNAKAGHYSTIWTIRFILSGFMCLTTFFAAPWVADFYSEPQLTHLLQLCSFLFVLKAATNPGMISFIKEMDFKMEFRYQGIAKLSSFFVTIAAAWWLRNYYALIIGMYASTIISVGLSYYYSKFRPTFCLTYARELMNFSKWMFVNAWLNYLNTRTGEIVLGYFGSSKIVGLFNVSYEISSLPSNELGAAINRSSFSGYSKAQGNIPLLRNLFHDVLGNTSIVAFSTSLGIFLLAYELSHWLLGPGWESTQIVFEYIAIASIFRALSTNHQYVYMSLGKPRLTTMLSAIHAVLLFVLLIPLTYVEGLAGAAKAYLYTSILYYPLPMLITKRLINFSFKEYLKTIFRHLLAGVAMVVGTQFVVEQAQFTHNPMFFSLLIKICLGAIVFVSVLYLLWLMDGRPVNTSEGQMFTFVKRKIKGSALANQ</sequence>
<gene>
    <name evidence="8" type="ORF">DXX93_00660</name>
</gene>